<accession>A0A4Q2DGF1</accession>
<sequence length="107" mass="12030">MVGDGATEIGVRPIPLEPMYIIMNLAISEGFGEIDVENLQFPATMSIDYVRVYQPKNAVNTGCDPKEFPTAKYIETYKEAYLNYNLTTWKQYGEAWPKNRLAPGGCT</sequence>
<dbReference type="EMBL" id="SDEE01000233">
    <property type="protein sequence ID" value="RXW18910.1"/>
    <property type="molecule type" value="Genomic_DNA"/>
</dbReference>
<keyword evidence="6" id="KW-1185">Reference proteome</keyword>
<dbReference type="GO" id="GO:0015926">
    <property type="term" value="F:glucosidase activity"/>
    <property type="evidence" value="ECO:0007669"/>
    <property type="project" value="TreeGrafter"/>
</dbReference>
<dbReference type="Proteomes" id="UP000290288">
    <property type="component" value="Unassembled WGS sequence"/>
</dbReference>
<evidence type="ECO:0000256" key="4">
    <source>
        <dbReference type="ARBA" id="ARBA00023316"/>
    </source>
</evidence>
<protein>
    <submittedName>
        <fullName evidence="5">Uncharacterized protein</fullName>
    </submittedName>
</protein>
<dbReference type="GO" id="GO:0031505">
    <property type="term" value="P:fungal-type cell wall organization"/>
    <property type="evidence" value="ECO:0007669"/>
    <property type="project" value="TreeGrafter"/>
</dbReference>
<proteinExistence type="predicted"/>
<dbReference type="Pfam" id="PF03935">
    <property type="entry name" value="SKN1_KRE6_Sbg1"/>
    <property type="match status" value="1"/>
</dbReference>
<dbReference type="GO" id="GO:0006078">
    <property type="term" value="P:(1-&gt;6)-beta-D-glucan biosynthetic process"/>
    <property type="evidence" value="ECO:0007669"/>
    <property type="project" value="TreeGrafter"/>
</dbReference>
<dbReference type="AlphaFoldDB" id="A0A4Q2DGF1"/>
<evidence type="ECO:0000313" key="6">
    <source>
        <dbReference type="Proteomes" id="UP000290288"/>
    </source>
</evidence>
<comment type="caution">
    <text evidence="5">The sequence shown here is derived from an EMBL/GenBank/DDBJ whole genome shotgun (WGS) entry which is preliminary data.</text>
</comment>
<keyword evidence="2" id="KW-0472">Membrane</keyword>
<keyword evidence="3" id="KW-0325">Glycoprotein</keyword>
<dbReference type="GO" id="GO:0005789">
    <property type="term" value="C:endoplasmic reticulum membrane"/>
    <property type="evidence" value="ECO:0007669"/>
    <property type="project" value="TreeGrafter"/>
</dbReference>
<reference evidence="5 6" key="1">
    <citation type="submission" date="2019-01" db="EMBL/GenBank/DDBJ databases">
        <title>Draft genome sequence of Psathyrella aberdarensis IHI B618.</title>
        <authorList>
            <person name="Buettner E."/>
            <person name="Kellner H."/>
        </authorList>
    </citation>
    <scope>NUCLEOTIDE SEQUENCE [LARGE SCALE GENOMIC DNA]</scope>
    <source>
        <strain evidence="5 6">IHI B618</strain>
    </source>
</reference>
<dbReference type="SUPFAM" id="SSF49899">
    <property type="entry name" value="Concanavalin A-like lectins/glucanases"/>
    <property type="match status" value="1"/>
</dbReference>
<dbReference type="PANTHER" id="PTHR31361">
    <property type="entry name" value="BETA-GLUCAN SYNTHESIS-ASSOCIATED PROTEIN KRE6-RELATED"/>
    <property type="match status" value="1"/>
</dbReference>
<dbReference type="Gene3D" id="2.60.120.200">
    <property type="match status" value="1"/>
</dbReference>
<organism evidence="5 6">
    <name type="scientific">Candolleomyces aberdarensis</name>
    <dbReference type="NCBI Taxonomy" id="2316362"/>
    <lineage>
        <taxon>Eukaryota</taxon>
        <taxon>Fungi</taxon>
        <taxon>Dikarya</taxon>
        <taxon>Basidiomycota</taxon>
        <taxon>Agaricomycotina</taxon>
        <taxon>Agaricomycetes</taxon>
        <taxon>Agaricomycetidae</taxon>
        <taxon>Agaricales</taxon>
        <taxon>Agaricineae</taxon>
        <taxon>Psathyrellaceae</taxon>
        <taxon>Candolleomyces</taxon>
    </lineage>
</organism>
<evidence type="ECO:0000256" key="3">
    <source>
        <dbReference type="ARBA" id="ARBA00023180"/>
    </source>
</evidence>
<name>A0A4Q2DGF1_9AGAR</name>
<dbReference type="OrthoDB" id="412647at2759"/>
<dbReference type="STRING" id="2316362.A0A4Q2DGF1"/>
<dbReference type="GO" id="GO:0005886">
    <property type="term" value="C:plasma membrane"/>
    <property type="evidence" value="ECO:0007669"/>
    <property type="project" value="TreeGrafter"/>
</dbReference>
<gene>
    <name evidence="5" type="ORF">EST38_g6945</name>
</gene>
<evidence type="ECO:0000256" key="1">
    <source>
        <dbReference type="ARBA" id="ARBA00004370"/>
    </source>
</evidence>
<dbReference type="InterPro" id="IPR005629">
    <property type="entry name" value="Skn1/Kre6/Sbg1"/>
</dbReference>
<comment type="subcellular location">
    <subcellularLocation>
        <location evidence="1">Membrane</location>
    </subcellularLocation>
</comment>
<dbReference type="PANTHER" id="PTHR31361:SF1">
    <property type="entry name" value="BETA-GLUCAN SYNTHESIS-ASSOCIATED PROTEIN KRE6-RELATED"/>
    <property type="match status" value="1"/>
</dbReference>
<evidence type="ECO:0000256" key="2">
    <source>
        <dbReference type="ARBA" id="ARBA00023136"/>
    </source>
</evidence>
<dbReference type="InterPro" id="IPR013320">
    <property type="entry name" value="ConA-like_dom_sf"/>
</dbReference>
<evidence type="ECO:0000313" key="5">
    <source>
        <dbReference type="EMBL" id="RXW18910.1"/>
    </source>
</evidence>
<keyword evidence="4" id="KW-0961">Cell wall biogenesis/degradation</keyword>